<feature type="chain" id="PRO_5009961977" description="Lipoprotein" evidence="1">
    <location>
        <begin position="23"/>
        <end position="245"/>
    </location>
</feature>
<dbReference type="EMBL" id="CAKD01000016">
    <property type="protein sequence ID" value="CCI85028.1"/>
    <property type="molecule type" value="Genomic_DNA"/>
</dbReference>
<keyword evidence="3" id="KW-1185">Reference proteome</keyword>
<dbReference type="eggNOG" id="ENOG5032W9E">
    <property type="taxonomic scope" value="Bacteria"/>
</dbReference>
<evidence type="ECO:0008006" key="4">
    <source>
        <dbReference type="Google" id="ProtNLM"/>
    </source>
</evidence>
<protein>
    <recommendedName>
        <fullName evidence="4">Lipoprotein</fullName>
    </recommendedName>
</protein>
<proteinExistence type="predicted"/>
<evidence type="ECO:0000313" key="3">
    <source>
        <dbReference type="Proteomes" id="UP000009311"/>
    </source>
</evidence>
<dbReference type="STRING" id="1423790.BN53_02815"/>
<dbReference type="OrthoDB" id="2329176at2"/>
<dbReference type="Proteomes" id="UP000009311">
    <property type="component" value="Unassembled WGS sequence"/>
</dbReference>
<comment type="caution">
    <text evidence="2">The sequence shown here is derived from an EMBL/GenBank/DDBJ whole genome shotgun (WGS) entry which is preliminary data.</text>
</comment>
<dbReference type="AlphaFoldDB" id="I7LDL6"/>
<dbReference type="RefSeq" id="WP_009559578.1">
    <property type="nucleotide sequence ID" value="NZ_AYZN01000015.1"/>
</dbReference>
<gene>
    <name evidence="2" type="ORF">BN53_02815</name>
</gene>
<name>I7LDL6_9LACO</name>
<evidence type="ECO:0000313" key="2">
    <source>
        <dbReference type="EMBL" id="CCI85028.1"/>
    </source>
</evidence>
<evidence type="ECO:0000256" key="1">
    <source>
        <dbReference type="SAM" id="SignalP"/>
    </source>
</evidence>
<feature type="signal peptide" evidence="1">
    <location>
        <begin position="1"/>
        <end position="22"/>
    </location>
</feature>
<organism evidence="2 3">
    <name type="scientific">Lactobacillus pasteurii DSM 23907 = CRBIP 24.76</name>
    <dbReference type="NCBI Taxonomy" id="1423790"/>
    <lineage>
        <taxon>Bacteria</taxon>
        <taxon>Bacillati</taxon>
        <taxon>Bacillota</taxon>
        <taxon>Bacilli</taxon>
        <taxon>Lactobacillales</taxon>
        <taxon>Lactobacillaceae</taxon>
        <taxon>Lactobacillus</taxon>
    </lineage>
</organism>
<accession>I7LDL6</accession>
<sequence length="245" mass="27192">MKKKLLIPLLGLLLLSACSKKAEQKPKIALPSAQSILVKTSKTNFKTMHATWQQTNSNRQVLQKTTAKYSKAPLVLYANFTTDSNHYQLWIKGKHSYVKMEGTASEKWFKTSLSKSSSYSNLTGDAAKIALMSFTSDAKLFKVAKNNKGYRLTYNGNSQKIWQDISDNQVITSVIGLDLNEVKPKSSKITIDTDSKSNLTSLKIDSKYSESGQIKHLQFTADQINQLPPLSVPKKVLASAVVLSD</sequence>
<dbReference type="PROSITE" id="PS51257">
    <property type="entry name" value="PROKAR_LIPOPROTEIN"/>
    <property type="match status" value="1"/>
</dbReference>
<dbReference type="PATRIC" id="fig|1423790.3.peg.819"/>
<reference evidence="2 3" key="1">
    <citation type="submission" date="2012-06" db="EMBL/GenBank/DDBJ databases">
        <title>Draft Genome Sequence of Lactobacillus pasteurii CRBIP 24.76T.</title>
        <authorList>
            <person name="Cousin S."/>
            <person name="Bouchier C."/>
            <person name="Loux V."/>
            <person name="Ma L."/>
            <person name="Creno S."/>
            <person name="Bizet C."/>
            <person name="Clermont D."/>
        </authorList>
    </citation>
    <scope>NUCLEOTIDE SEQUENCE [LARGE SCALE GENOMIC DNA]</scope>
    <source>
        <strain evidence="3">CRBIP 24.76T</strain>
    </source>
</reference>
<keyword evidence="1" id="KW-0732">Signal</keyword>